<evidence type="ECO:0000313" key="10">
    <source>
        <dbReference type="Proteomes" id="UP000006304"/>
    </source>
</evidence>
<dbReference type="PIRSF" id="PIRSF036289">
    <property type="entry name" value="Glycosyl_hydrolase_malt_phosph"/>
    <property type="match status" value="1"/>
</dbReference>
<dbReference type="GO" id="GO:0030246">
    <property type="term" value="F:carbohydrate binding"/>
    <property type="evidence" value="ECO:0007669"/>
    <property type="project" value="InterPro"/>
</dbReference>
<evidence type="ECO:0000259" key="7">
    <source>
        <dbReference type="Pfam" id="PF03633"/>
    </source>
</evidence>
<dbReference type="eggNOG" id="COG1554">
    <property type="taxonomic scope" value="Bacteria"/>
</dbReference>
<reference evidence="9 10" key="1">
    <citation type="journal article" date="2012" name="J. Bacteriol.">
        <title>Complete genome sequence of Nocardia brasiliensis HUJEG-1.</title>
        <authorList>
            <person name="Vera-Cabrera L."/>
            <person name="Ortiz-Lopez R."/>
            <person name="Elizondo-Gonzalez R."/>
            <person name="Perez-Maya A.A."/>
            <person name="Ocampo-Candiani J."/>
        </authorList>
    </citation>
    <scope>NUCLEOTIDE SEQUENCE [LARGE SCALE GENOMIC DNA]</scope>
    <source>
        <strain evidence="10">ATCC 700358</strain>
    </source>
</reference>
<dbReference type="InterPro" id="IPR017045">
    <property type="entry name" value="Malt_Pase/Glycosyl_Hdrlase"/>
</dbReference>
<dbReference type="PANTHER" id="PTHR11051:SF13">
    <property type="entry name" value="GLYCOSYL TRANSFERASE"/>
    <property type="match status" value="1"/>
</dbReference>
<feature type="binding site" evidence="4">
    <location>
        <begin position="362"/>
        <end position="363"/>
    </location>
    <ligand>
        <name>substrate</name>
    </ligand>
</feature>
<feature type="domain" description="Glycoside hydrolase family 65 C-terminal" evidence="7">
    <location>
        <begin position="690"/>
        <end position="751"/>
    </location>
</feature>
<gene>
    <name evidence="9" type="ORF">O3I_021805</name>
</gene>
<dbReference type="Gene3D" id="2.70.98.40">
    <property type="entry name" value="Glycoside hydrolase, family 65, N-terminal domain"/>
    <property type="match status" value="1"/>
</dbReference>
<dbReference type="KEGG" id="nbr:O3I_021805"/>
<evidence type="ECO:0000256" key="5">
    <source>
        <dbReference type="SAM" id="MobiDB-lite"/>
    </source>
</evidence>
<dbReference type="InterPro" id="IPR005195">
    <property type="entry name" value="Glyco_hydro_65_M"/>
</dbReference>
<dbReference type="RefSeq" id="WP_014985173.1">
    <property type="nucleotide sequence ID" value="NC_018681.1"/>
</dbReference>
<dbReference type="GO" id="GO:0016757">
    <property type="term" value="F:glycosyltransferase activity"/>
    <property type="evidence" value="ECO:0007669"/>
    <property type="project" value="UniProtKB-ARBA"/>
</dbReference>
<dbReference type="Gene3D" id="1.50.10.10">
    <property type="match status" value="1"/>
</dbReference>
<keyword evidence="10" id="KW-1185">Reference proteome</keyword>
<organism evidence="9 10">
    <name type="scientific">Nocardia brasiliensis (strain ATCC 700358 / HUJEG-1)</name>
    <dbReference type="NCBI Taxonomy" id="1133849"/>
    <lineage>
        <taxon>Bacteria</taxon>
        <taxon>Bacillati</taxon>
        <taxon>Actinomycetota</taxon>
        <taxon>Actinomycetes</taxon>
        <taxon>Mycobacteriales</taxon>
        <taxon>Nocardiaceae</taxon>
        <taxon>Nocardia</taxon>
    </lineage>
</organism>
<feature type="binding site" evidence="4">
    <location>
        <begin position="593"/>
        <end position="594"/>
    </location>
    <ligand>
        <name>substrate</name>
    </ligand>
</feature>
<dbReference type="InterPro" id="IPR005196">
    <property type="entry name" value="Glyco_hydro_65_N"/>
</dbReference>
<feature type="active site" description="Proton donor" evidence="3">
    <location>
        <position position="489"/>
    </location>
</feature>
<sequence length="781" mass="86414">MTADCPGFEVDPWQLRWCGLDLTALKRTESIFALANGHIGLRGGLDEGEPVGEPGTYLNGFYEKRRLPYAEVGYGYPEQGQTVVNVTDGKIIRLLVGDEPMDLRYGHTEDHERVLDFRSGTLRRSTVWTSPTGQSVRIRSQRLVSFTERALAAIRYEVEPLDDDLDLVIQSDLLANEPLVAQHGDPRAAARLDRPLVSDFAAARDFQAVLAHHTAQSGLRMAAAMDHELSATATPRCAIHAEADLARLTIAVDVARGDTVCLTKYLAYGWSSQRSTPALRAQVEAALAAGMETGWDELLERQRAYLDDFWSSADVEIDGDPEMQQAVRFALFHVLQAGARGETRAIPSKGLTGPGYDGHSFWDTETFVLPVLIHTVPAAAADALRWRHTTLDLARRRARELGQPGAMFPWRSINGEEGSGYWPTGTAAVHVNADIADAAIRYVTATGDERFERECGVELLVETARMWAGLGHRDSAGTFRIDGVTGPDEYSALADNNIYTNLMAQRNLRGAAAACARHPDVARRLEVSSAEIERWRADAEQTAMPYNGELGVHEQSEGFTRYMRWDFAATPADRYPLLLHYPYFDLNRKQVIKQADLTLAMYLCPNAFTPDQKVRNFDYYEALTVRDSSLSACAQSILAAEVGNLSLAFDYFVESALTDLHDLHQNVASGLHIASLAGAWSCCVAGFGGMRECDGELRFAPRLPEQLNRLAFRILWRGSRLAVEITRDTVTYRLLSGEPCTFRHHGDAHTVGQQPLLLPIPDTPSESKAEPPDGRAPYRRA</sequence>
<dbReference type="InterPro" id="IPR037018">
    <property type="entry name" value="GH65_N"/>
</dbReference>
<dbReference type="InterPro" id="IPR005194">
    <property type="entry name" value="Glyco_hydro_65_C"/>
</dbReference>
<dbReference type="Pfam" id="PF03632">
    <property type="entry name" value="Glyco_hydro_65m"/>
    <property type="match status" value="1"/>
</dbReference>
<evidence type="ECO:0000256" key="1">
    <source>
        <dbReference type="ARBA" id="ARBA00006768"/>
    </source>
</evidence>
<dbReference type="Pfam" id="PF03633">
    <property type="entry name" value="Glyco_hydro_65C"/>
    <property type="match status" value="1"/>
</dbReference>
<keyword evidence="2 9" id="KW-0378">Hydrolase</keyword>
<proteinExistence type="inferred from homology"/>
<dbReference type="GO" id="GO:0005975">
    <property type="term" value="P:carbohydrate metabolic process"/>
    <property type="evidence" value="ECO:0007669"/>
    <property type="project" value="InterPro"/>
</dbReference>
<feature type="region of interest" description="Disordered" evidence="5">
    <location>
        <begin position="759"/>
        <end position="781"/>
    </location>
</feature>
<dbReference type="InterPro" id="IPR008928">
    <property type="entry name" value="6-hairpin_glycosidase_sf"/>
</dbReference>
<dbReference type="Proteomes" id="UP000006304">
    <property type="component" value="Chromosome"/>
</dbReference>
<dbReference type="SUPFAM" id="SSF48208">
    <property type="entry name" value="Six-hairpin glycosidases"/>
    <property type="match status" value="1"/>
</dbReference>
<name>K0ERA7_NOCB7</name>
<evidence type="ECO:0000259" key="6">
    <source>
        <dbReference type="Pfam" id="PF03632"/>
    </source>
</evidence>
<dbReference type="Pfam" id="PF03636">
    <property type="entry name" value="Glyco_hydro_65N"/>
    <property type="match status" value="1"/>
</dbReference>
<keyword evidence="2 9" id="KW-0326">Glycosidase</keyword>
<evidence type="ECO:0000259" key="8">
    <source>
        <dbReference type="Pfam" id="PF03636"/>
    </source>
</evidence>
<comment type="similarity">
    <text evidence="1">Belongs to the glycosyl hydrolase 65 family.</text>
</comment>
<dbReference type="PANTHER" id="PTHR11051">
    <property type="entry name" value="GLYCOSYL HYDROLASE-RELATED"/>
    <property type="match status" value="1"/>
</dbReference>
<dbReference type="AlphaFoldDB" id="K0ERA7"/>
<dbReference type="SUPFAM" id="SSF74650">
    <property type="entry name" value="Galactose mutarotase-like"/>
    <property type="match status" value="1"/>
</dbReference>
<dbReference type="InterPro" id="IPR011013">
    <property type="entry name" value="Gal_mutarotase_sf_dom"/>
</dbReference>
<evidence type="ECO:0000313" key="9">
    <source>
        <dbReference type="EMBL" id="AFU02318.1"/>
    </source>
</evidence>
<accession>K0ERA7</accession>
<evidence type="ECO:0000256" key="2">
    <source>
        <dbReference type="ARBA" id="ARBA00023295"/>
    </source>
</evidence>
<protein>
    <submittedName>
        <fullName evidence="9">Glycosidase</fullName>
    </submittedName>
</protein>
<dbReference type="EMBL" id="CP003876">
    <property type="protein sequence ID" value="AFU02318.1"/>
    <property type="molecule type" value="Genomic_DNA"/>
</dbReference>
<dbReference type="HOGENOM" id="CLU_006285_2_2_11"/>
<dbReference type="Gene3D" id="2.60.420.10">
    <property type="entry name" value="Maltose phosphorylase, domain 3"/>
    <property type="match status" value="1"/>
</dbReference>
<feature type="domain" description="Glycoside hydrolase family 65 N-terminal" evidence="8">
    <location>
        <begin position="19"/>
        <end position="271"/>
    </location>
</feature>
<dbReference type="STRING" id="1133849.O3I_021805"/>
<dbReference type="InterPro" id="IPR012341">
    <property type="entry name" value="6hp_glycosidase-like_sf"/>
</dbReference>
<dbReference type="GO" id="GO:0004553">
    <property type="term" value="F:hydrolase activity, hydrolyzing O-glycosyl compounds"/>
    <property type="evidence" value="ECO:0007669"/>
    <property type="project" value="TreeGrafter"/>
</dbReference>
<evidence type="ECO:0000256" key="3">
    <source>
        <dbReference type="PIRSR" id="PIRSR036289-50"/>
    </source>
</evidence>
<feature type="domain" description="Glycoside hydrolase family 65 central catalytic" evidence="6">
    <location>
        <begin position="328"/>
        <end position="680"/>
    </location>
</feature>
<evidence type="ECO:0000256" key="4">
    <source>
        <dbReference type="PIRSR" id="PIRSR036289-51"/>
    </source>
</evidence>